<organism evidence="3 4">
    <name type="scientific">Deinococcus terrestris</name>
    <dbReference type="NCBI Taxonomy" id="2651870"/>
    <lineage>
        <taxon>Bacteria</taxon>
        <taxon>Thermotogati</taxon>
        <taxon>Deinococcota</taxon>
        <taxon>Deinococci</taxon>
        <taxon>Deinococcales</taxon>
        <taxon>Deinococcaceae</taxon>
        <taxon>Deinococcus</taxon>
    </lineage>
</organism>
<protein>
    <submittedName>
        <fullName evidence="3">Uncharacterized protein</fullName>
    </submittedName>
</protein>
<feature type="coiled-coil region" evidence="1">
    <location>
        <begin position="272"/>
        <end position="310"/>
    </location>
</feature>
<proteinExistence type="predicted"/>
<gene>
    <name evidence="3" type="ORF">F8S09_15395</name>
</gene>
<keyword evidence="4" id="KW-1185">Reference proteome</keyword>
<feature type="chain" id="PRO_5030601429" evidence="2">
    <location>
        <begin position="21"/>
        <end position="340"/>
    </location>
</feature>
<dbReference type="Proteomes" id="UP000484842">
    <property type="component" value="Unassembled WGS sequence"/>
</dbReference>
<evidence type="ECO:0000313" key="3">
    <source>
        <dbReference type="EMBL" id="MPY68040.1"/>
    </source>
</evidence>
<dbReference type="EMBL" id="WBSL01000014">
    <property type="protein sequence ID" value="MPY68040.1"/>
    <property type="molecule type" value="Genomic_DNA"/>
</dbReference>
<comment type="caution">
    <text evidence="3">The sequence shown here is derived from an EMBL/GenBank/DDBJ whole genome shotgun (WGS) entry which is preliminary data.</text>
</comment>
<evidence type="ECO:0000256" key="2">
    <source>
        <dbReference type="SAM" id="SignalP"/>
    </source>
</evidence>
<reference evidence="3 4" key="1">
    <citation type="submission" date="2019-10" db="EMBL/GenBank/DDBJ databases">
        <title>Deinococcus sp. isolated from soil.</title>
        <authorList>
            <person name="Li Y."/>
            <person name="Wang J."/>
        </authorList>
    </citation>
    <scope>NUCLEOTIDE SEQUENCE [LARGE SCALE GENOMIC DNA]</scope>
    <source>
        <strain evidence="3 4">SDU3-2</strain>
    </source>
</reference>
<dbReference type="RefSeq" id="WP_152872350.1">
    <property type="nucleotide sequence ID" value="NZ_WBSL01000014.1"/>
</dbReference>
<keyword evidence="2" id="KW-0732">Signal</keyword>
<keyword evidence="1" id="KW-0175">Coiled coil</keyword>
<sequence length="340" mass="36517">MKLGVLGVLLLLASAGHAQAAGWDDLGGMLSQACRVNNVGGVPIDTGENLRWVCQLRTMHVFITDNIINGDWSGFAKDVVGKYASDYLGQLGEYMGAGALNAYTEQLNEALRGEYADFRKLMYGAVGEIMRNRRDLNEGMAPDTAGGVAQTAINSNPNLTLSNRTARLQDAIEASAGLEAAYRAKKAQEEAAKALEANTAPALAAATEIVGLPGQEGRADTFSRDAATAVSGREVAELQVRLDAEQMKQDATFNVALLNQLGEMVQQQVMTNNALMLERKQQEEEMLSREEELNREIETLAQENVDAAIEQGKAVMGAYASASVMLGGQKERVDFSEVAP</sequence>
<feature type="signal peptide" evidence="2">
    <location>
        <begin position="1"/>
        <end position="20"/>
    </location>
</feature>
<dbReference type="AlphaFoldDB" id="A0A7X1NYA5"/>
<accession>A0A7X1NYA5</accession>
<evidence type="ECO:0000256" key="1">
    <source>
        <dbReference type="SAM" id="Coils"/>
    </source>
</evidence>
<name>A0A7X1NYA5_9DEIO</name>
<evidence type="ECO:0000313" key="4">
    <source>
        <dbReference type="Proteomes" id="UP000484842"/>
    </source>
</evidence>